<dbReference type="BioCyc" id="EBAC796937-HMP:GMGH-1436-MONOMER"/>
<dbReference type="RefSeq" id="WP_009525661.1">
    <property type="nucleotide sequence ID" value="NZ_JH414554.1"/>
</dbReference>
<evidence type="ECO:0000313" key="2">
    <source>
        <dbReference type="EMBL" id="EHL16175.1"/>
    </source>
</evidence>
<reference evidence="2 3" key="1">
    <citation type="submission" date="2011-08" db="EMBL/GenBank/DDBJ databases">
        <title>The Genome Sequence of Eubacteriaceae bacterium ACC19a.</title>
        <authorList>
            <consortium name="The Broad Institute Genome Sequencing Platform"/>
            <person name="Earl A."/>
            <person name="Ward D."/>
            <person name="Feldgarden M."/>
            <person name="Gevers D."/>
            <person name="Sizova M."/>
            <person name="Hazen A."/>
            <person name="Epstein S."/>
            <person name="Young S.K."/>
            <person name="Zeng Q."/>
            <person name="Gargeya S."/>
            <person name="Fitzgerald M."/>
            <person name="Haas B."/>
            <person name="Abouelleil A."/>
            <person name="Alvarado L."/>
            <person name="Arachchi H.M."/>
            <person name="Berlin A."/>
            <person name="Brown A."/>
            <person name="Chapman S.B."/>
            <person name="Chen Z."/>
            <person name="Dunbar C."/>
            <person name="Freedman E."/>
            <person name="Gearin G."/>
            <person name="Gellesch M."/>
            <person name="Goldberg J."/>
            <person name="Griggs A."/>
            <person name="Gujja S."/>
            <person name="Heiman D."/>
            <person name="Howarth C."/>
            <person name="Larson L."/>
            <person name="Lui A."/>
            <person name="MacDonald P.J.P."/>
            <person name="Montmayeur A."/>
            <person name="Murphy C."/>
            <person name="Neiman D."/>
            <person name="Pearson M."/>
            <person name="Priest M."/>
            <person name="Roberts A."/>
            <person name="Saif S."/>
            <person name="Shea T."/>
            <person name="Shenoy N."/>
            <person name="Sisk P."/>
            <person name="Stolte C."/>
            <person name="Sykes S."/>
            <person name="Wortman J."/>
            <person name="Nusbaum C."/>
            <person name="Birren B."/>
        </authorList>
    </citation>
    <scope>NUCLEOTIDE SEQUENCE [LARGE SCALE GENOMIC DNA]</scope>
    <source>
        <strain evidence="2 3">ACC19a</strain>
    </source>
</reference>
<dbReference type="Gene3D" id="1.10.287.1490">
    <property type="match status" value="1"/>
</dbReference>
<dbReference type="AlphaFoldDB" id="G9WZ30"/>
<sequence>MNKELIRIQKGYLLIEKAKNKIRVLSENKDIQDERKKLQDMKTTEDEITENTNQLKNKIFENEEKLLKKENELNQIIKYLYSNSKKETKDIKDKKKRQKEIEEERNILKKEISEFFLKVDALKEEMNDYKINYNEMEKNFLKKLSLQNAKIVKYEDKITFIEKKIRKIRKGIDSVALSIYDKKRQKSILVMSKIDQNKCKSCGLELDEDIIQKIAQDEIIECPHCGKILYIETEEIEEEKDV</sequence>
<name>G9WZ30_9FIRM</name>
<gene>
    <name evidence="2" type="ORF">HMPREF9629_01431</name>
</gene>
<evidence type="ECO:0000256" key="1">
    <source>
        <dbReference type="SAM" id="Coils"/>
    </source>
</evidence>
<evidence type="ECO:0000313" key="3">
    <source>
        <dbReference type="Proteomes" id="UP000006437"/>
    </source>
</evidence>
<evidence type="ECO:0008006" key="4">
    <source>
        <dbReference type="Google" id="ProtNLM"/>
    </source>
</evidence>
<feature type="coiled-coil region" evidence="1">
    <location>
        <begin position="15"/>
        <end position="139"/>
    </location>
</feature>
<comment type="caution">
    <text evidence="2">The sequence shown here is derived from an EMBL/GenBank/DDBJ whole genome shotgun (WGS) entry which is preliminary data.</text>
</comment>
<proteinExistence type="predicted"/>
<dbReference type="HOGENOM" id="CLU_1208300_0_0_9"/>
<dbReference type="EMBL" id="AFZE01000005">
    <property type="protein sequence ID" value="EHL16175.1"/>
    <property type="molecule type" value="Genomic_DNA"/>
</dbReference>
<protein>
    <recommendedName>
        <fullName evidence="4">C4-type zinc ribbon domain-containing protein</fullName>
    </recommendedName>
</protein>
<keyword evidence="1" id="KW-0175">Coiled coil</keyword>
<organism evidence="2 3">
    <name type="scientific">Peptoanaerobacter stomatis</name>
    <dbReference type="NCBI Taxonomy" id="796937"/>
    <lineage>
        <taxon>Bacteria</taxon>
        <taxon>Bacillati</taxon>
        <taxon>Bacillota</taxon>
        <taxon>Clostridia</taxon>
        <taxon>Peptostreptococcales</taxon>
        <taxon>Filifactoraceae</taxon>
        <taxon>Peptoanaerobacter</taxon>
    </lineage>
</organism>
<dbReference type="Proteomes" id="UP000006437">
    <property type="component" value="Unassembled WGS sequence"/>
</dbReference>
<accession>G9WZ30</accession>